<comment type="catalytic activity">
    <reaction evidence="1">
        <text>5-oxo-L-proline + ATP + 2 H2O = L-glutamate + ADP + phosphate + H(+)</text>
        <dbReference type="Rhea" id="RHEA:10348"/>
        <dbReference type="ChEBI" id="CHEBI:15377"/>
        <dbReference type="ChEBI" id="CHEBI:15378"/>
        <dbReference type="ChEBI" id="CHEBI:29985"/>
        <dbReference type="ChEBI" id="CHEBI:30616"/>
        <dbReference type="ChEBI" id="CHEBI:43474"/>
        <dbReference type="ChEBI" id="CHEBI:58402"/>
        <dbReference type="ChEBI" id="CHEBI:456216"/>
        <dbReference type="EC" id="3.5.2.9"/>
    </reaction>
</comment>
<dbReference type="InterPro" id="IPR005501">
    <property type="entry name" value="LamB/YcsF/PxpA-like"/>
</dbReference>
<comment type="similarity">
    <text evidence="1">Belongs to the LamB/PxpA family.</text>
</comment>
<dbReference type="RefSeq" id="WP_208849700.1">
    <property type="nucleotide sequence ID" value="NZ_JAGGDJ010000025.1"/>
</dbReference>
<dbReference type="NCBIfam" id="NF003816">
    <property type="entry name" value="PRK05406.1-5"/>
    <property type="match status" value="1"/>
</dbReference>
<gene>
    <name evidence="1" type="primary">pxpA</name>
    <name evidence="2" type="ORF">I8J29_22425</name>
</gene>
<sequence>MKTVDLNCDLGESFGAYKLGRDEEILGFVTSANVACGFHAGDPATMRRTVRLALDKGVAIGAHPGLQDLIGFGRRDMDISPEEAYDLVVYQIGALWGFVRAEGAALQHVKAHGSLYNMAARDERLALAIAEAVYRVDPALVLYGLAGSKLIEAGRRIGLRTASEVFSDRTYQADGSLTPRRQPDSVITDDDRALAQVIRMAAEGKVRAQQGEDIAIQADTICVHGDGVRAVEFAGKIRTALSEAGIAVQPVGATLASGASD</sequence>
<evidence type="ECO:0000313" key="2">
    <source>
        <dbReference type="EMBL" id="MBO7746963.1"/>
    </source>
</evidence>
<name>A0ABS3WF71_9BACL</name>
<dbReference type="Pfam" id="PF03746">
    <property type="entry name" value="LamB_YcsF"/>
    <property type="match status" value="1"/>
</dbReference>
<dbReference type="InterPro" id="IPR011330">
    <property type="entry name" value="Glyco_hydro/deAcase_b/a-brl"/>
</dbReference>
<reference evidence="2 3" key="1">
    <citation type="submission" date="2021-03" db="EMBL/GenBank/DDBJ databases">
        <title>Paenibacillus artemisicola MWE-103 whole genome sequence.</title>
        <authorList>
            <person name="Ham Y.J."/>
        </authorList>
    </citation>
    <scope>NUCLEOTIDE SEQUENCE [LARGE SCALE GENOMIC DNA]</scope>
    <source>
        <strain evidence="2 3">MWE-103</strain>
    </source>
</reference>
<keyword evidence="3" id="KW-1185">Reference proteome</keyword>
<organism evidence="2 3">
    <name type="scientific">Paenibacillus artemisiicola</name>
    <dbReference type="NCBI Taxonomy" id="1172618"/>
    <lineage>
        <taxon>Bacteria</taxon>
        <taxon>Bacillati</taxon>
        <taxon>Bacillota</taxon>
        <taxon>Bacilli</taxon>
        <taxon>Bacillales</taxon>
        <taxon>Paenibacillaceae</taxon>
        <taxon>Paenibacillus</taxon>
    </lineage>
</organism>
<keyword evidence="1" id="KW-0547">Nucleotide-binding</keyword>
<comment type="function">
    <text evidence="1">Catalyzes the cleavage of 5-oxoproline to form L-glutamate coupled to the hydrolysis of ATP to ADP and inorganic phosphate.</text>
</comment>
<dbReference type="Gene3D" id="3.20.20.370">
    <property type="entry name" value="Glycoside hydrolase/deacetylase"/>
    <property type="match status" value="1"/>
</dbReference>
<keyword evidence="1" id="KW-0378">Hydrolase</keyword>
<evidence type="ECO:0000313" key="3">
    <source>
        <dbReference type="Proteomes" id="UP000670947"/>
    </source>
</evidence>
<evidence type="ECO:0000256" key="1">
    <source>
        <dbReference type="HAMAP-Rule" id="MF_00691"/>
    </source>
</evidence>
<dbReference type="SUPFAM" id="SSF88713">
    <property type="entry name" value="Glycoside hydrolase/deacetylase"/>
    <property type="match status" value="1"/>
</dbReference>
<keyword evidence="1" id="KW-0067">ATP-binding</keyword>
<protein>
    <recommendedName>
        <fullName evidence="1">5-oxoprolinase subunit A</fullName>
        <shortName evidence="1">5-OPase subunit A</shortName>
        <ecNumber evidence="1">3.5.2.9</ecNumber>
    </recommendedName>
    <alternativeName>
        <fullName evidence="1">5-oxoprolinase (ATP-hydrolyzing) subunit A</fullName>
    </alternativeName>
</protein>
<comment type="subunit">
    <text evidence="1">Forms a complex composed of PxpA, PxpB and PxpC.</text>
</comment>
<accession>A0ABS3WF71</accession>
<dbReference type="HAMAP" id="MF_00691">
    <property type="entry name" value="PxpA"/>
    <property type="match status" value="1"/>
</dbReference>
<dbReference type="PANTHER" id="PTHR30292:SF0">
    <property type="entry name" value="5-OXOPROLINASE SUBUNIT A"/>
    <property type="match status" value="1"/>
</dbReference>
<comment type="caution">
    <text evidence="2">The sequence shown here is derived from an EMBL/GenBank/DDBJ whole genome shotgun (WGS) entry which is preliminary data.</text>
</comment>
<dbReference type="NCBIfam" id="NF003814">
    <property type="entry name" value="PRK05406.1-3"/>
    <property type="match status" value="1"/>
</dbReference>
<dbReference type="EC" id="3.5.2.9" evidence="1"/>
<dbReference type="CDD" id="cd10787">
    <property type="entry name" value="LamB_YcsF_like"/>
    <property type="match status" value="1"/>
</dbReference>
<dbReference type="EMBL" id="JAGGDJ010000025">
    <property type="protein sequence ID" value="MBO7746963.1"/>
    <property type="molecule type" value="Genomic_DNA"/>
</dbReference>
<dbReference type="PANTHER" id="PTHR30292">
    <property type="entry name" value="UNCHARACTERIZED PROTEIN YBGL-RELATED"/>
    <property type="match status" value="1"/>
</dbReference>
<proteinExistence type="inferred from homology"/>
<dbReference type="Proteomes" id="UP000670947">
    <property type="component" value="Unassembled WGS sequence"/>
</dbReference>